<dbReference type="eggNOG" id="COG0457">
    <property type="taxonomic scope" value="Bacteria"/>
</dbReference>
<dbReference type="Pfam" id="PF13181">
    <property type="entry name" value="TPR_8"/>
    <property type="match status" value="1"/>
</dbReference>
<sequence length="586" mass="67172">MEDTITLAMIVKNEAGNLKRCLDSVSGQVDEIVIVDTGSTDETLEIARRYTDKIYHFPWGGDFSAARNFAIEKAGGEWIISLDADEELVSGTGDLKRLVARDKHLEAYLLPLNNPTAGSPGEYNRFLVLRLFRNNGRYRFRGKIHEQVTVSEKGVVGIAEGPVISHKMLPARERNRKRGRNLALLKKAFSDDPQNYFLQYYIGVEWLMLGKPERALPHFQQAYRNLTDENLLFRGPALRYLIICLKELGRLDEAICLCLEADLKYPEYTDVYYLCGVLFEEKKEFQLAIKWLNQAVKCGTPPAIYSHMNGAGSFLAFYHLGYCHEMLGQAEVAENYYQQALDTNPGYIYPIYNLFLIMLAKRGPRLTLEYFKKKGYLGHIDLALAAAGLFFNWGYPELARRCLGHYETSGKRAKEFYFYLGKYNIYSGKLKQGLDYLKQVSEESSFFIQSQILRAVALLLQGRFEKVRSLALELWKNHAARRRALVLLSLARLVEKGGTLSFPQKVRDIDLLETALEILDQCSRYLPDEDRARKDPRLNRLINGLEALIKNNSPRGHLALIEHYRDKSYSARSFFDYKYGFGGNRV</sequence>
<name>A5D399_PELTS</name>
<dbReference type="PROSITE" id="PS50005">
    <property type="entry name" value="TPR"/>
    <property type="match status" value="1"/>
</dbReference>
<dbReference type="Pfam" id="PF00535">
    <property type="entry name" value="Glycos_transf_2"/>
    <property type="match status" value="1"/>
</dbReference>
<dbReference type="Gene3D" id="3.90.550.10">
    <property type="entry name" value="Spore Coat Polysaccharide Biosynthesis Protein SpsA, Chain A"/>
    <property type="match status" value="1"/>
</dbReference>
<dbReference type="InterPro" id="IPR011990">
    <property type="entry name" value="TPR-like_helical_dom_sf"/>
</dbReference>
<keyword evidence="1" id="KW-0802">TPR repeat</keyword>
<dbReference type="AlphaFoldDB" id="A5D399"/>
<dbReference type="InterPro" id="IPR001173">
    <property type="entry name" value="Glyco_trans_2-like"/>
</dbReference>
<dbReference type="InterPro" id="IPR019734">
    <property type="entry name" value="TPR_rpt"/>
</dbReference>
<dbReference type="SUPFAM" id="SSF53448">
    <property type="entry name" value="Nucleotide-diphospho-sugar transferases"/>
    <property type="match status" value="1"/>
</dbReference>
<dbReference type="STRING" id="370438.PTH_1119"/>
<gene>
    <name evidence="3" type="ordered locus">PTH_1119</name>
</gene>
<evidence type="ECO:0000313" key="3">
    <source>
        <dbReference type="EMBL" id="BAF59300.1"/>
    </source>
</evidence>
<organism evidence="3 4">
    <name type="scientific">Pelotomaculum thermopropionicum (strain DSM 13744 / JCM 10971 / SI)</name>
    <dbReference type="NCBI Taxonomy" id="370438"/>
    <lineage>
        <taxon>Bacteria</taxon>
        <taxon>Bacillati</taxon>
        <taxon>Bacillota</taxon>
        <taxon>Clostridia</taxon>
        <taxon>Eubacteriales</taxon>
        <taxon>Desulfotomaculaceae</taxon>
        <taxon>Pelotomaculum</taxon>
    </lineage>
</organism>
<dbReference type="eggNOG" id="COG0463">
    <property type="taxonomic scope" value="Bacteria"/>
</dbReference>
<evidence type="ECO:0000259" key="2">
    <source>
        <dbReference type="Pfam" id="PF00535"/>
    </source>
</evidence>
<dbReference type="InterPro" id="IPR029044">
    <property type="entry name" value="Nucleotide-diphossugar_trans"/>
</dbReference>
<dbReference type="SMART" id="SM00028">
    <property type="entry name" value="TPR"/>
    <property type="match status" value="3"/>
</dbReference>
<keyword evidence="4" id="KW-1185">Reference proteome</keyword>
<accession>A5D399</accession>
<evidence type="ECO:0000313" key="4">
    <source>
        <dbReference type="Proteomes" id="UP000006556"/>
    </source>
</evidence>
<reference evidence="4" key="1">
    <citation type="journal article" date="2008" name="Genome Res.">
        <title>The genome of Pelotomaculum thermopropionicum reveals niche-associated evolution in anaerobic microbiota.</title>
        <authorList>
            <person name="Kosaka T."/>
            <person name="Kato S."/>
            <person name="Shimoyama T."/>
            <person name="Ishii S."/>
            <person name="Abe T."/>
            <person name="Watanabe K."/>
        </authorList>
    </citation>
    <scope>NUCLEOTIDE SEQUENCE [LARGE SCALE GENOMIC DNA]</scope>
    <source>
        <strain evidence="4">DSM 13744 / JCM 10971 / SI</strain>
    </source>
</reference>
<dbReference type="CDD" id="cd02511">
    <property type="entry name" value="Beta4Glucosyltransferase"/>
    <property type="match status" value="1"/>
</dbReference>
<dbReference type="SUPFAM" id="SSF48452">
    <property type="entry name" value="TPR-like"/>
    <property type="match status" value="2"/>
</dbReference>
<dbReference type="PANTHER" id="PTHR43630:SF2">
    <property type="entry name" value="GLYCOSYLTRANSFERASE"/>
    <property type="match status" value="1"/>
</dbReference>
<evidence type="ECO:0000256" key="1">
    <source>
        <dbReference type="PROSITE-ProRule" id="PRU00339"/>
    </source>
</evidence>
<dbReference type="PANTHER" id="PTHR43630">
    <property type="entry name" value="POLY-BETA-1,6-N-ACETYL-D-GLUCOSAMINE SYNTHASE"/>
    <property type="match status" value="1"/>
</dbReference>
<dbReference type="EMBL" id="AP009389">
    <property type="protein sequence ID" value="BAF59300.1"/>
    <property type="molecule type" value="Genomic_DNA"/>
</dbReference>
<feature type="domain" description="Glycosyltransferase 2-like" evidence="2">
    <location>
        <begin position="8"/>
        <end position="101"/>
    </location>
</feature>
<dbReference type="KEGG" id="pth:PTH_1119"/>
<dbReference type="CAZy" id="GT2">
    <property type="family name" value="Glycosyltransferase Family 2"/>
</dbReference>
<dbReference type="Proteomes" id="UP000006556">
    <property type="component" value="Chromosome"/>
</dbReference>
<feature type="repeat" description="TPR" evidence="1">
    <location>
        <begin position="314"/>
        <end position="347"/>
    </location>
</feature>
<protein>
    <recommendedName>
        <fullName evidence="2">Glycosyltransferase 2-like domain-containing protein</fullName>
    </recommendedName>
</protein>
<dbReference type="HOGENOM" id="CLU_023736_1_0_9"/>
<proteinExistence type="predicted"/>
<dbReference type="Gene3D" id="1.25.40.10">
    <property type="entry name" value="Tetratricopeptide repeat domain"/>
    <property type="match status" value="2"/>
</dbReference>